<dbReference type="AlphaFoldDB" id="A0A177ARC6"/>
<evidence type="ECO:0000256" key="2">
    <source>
        <dbReference type="PROSITE-ProRule" id="PRU00023"/>
    </source>
</evidence>
<keyword evidence="1" id="KW-0479">Metal-binding</keyword>
<dbReference type="PANTHER" id="PTHR45819">
    <property type="entry name" value="CENTAURIN-GAMMA-1A"/>
    <property type="match status" value="1"/>
</dbReference>
<dbReference type="GO" id="GO:0003924">
    <property type="term" value="F:GTPase activity"/>
    <property type="evidence" value="ECO:0007669"/>
    <property type="project" value="TreeGrafter"/>
</dbReference>
<dbReference type="PROSITE" id="PS50297">
    <property type="entry name" value="ANK_REP_REGION"/>
    <property type="match status" value="1"/>
</dbReference>
<protein>
    <submittedName>
        <fullName evidence="3">Uncharacterized protein</fullName>
    </submittedName>
</protein>
<gene>
    <name evidence="3" type="ORF">A3Q56_07747</name>
</gene>
<dbReference type="Pfam" id="PF12796">
    <property type="entry name" value="Ank_2"/>
    <property type="match status" value="1"/>
</dbReference>
<dbReference type="InterPro" id="IPR002110">
    <property type="entry name" value="Ankyrin_rpt"/>
</dbReference>
<dbReference type="OrthoDB" id="6136903at2759"/>
<sequence length="152" mass="17040">MQSIGNGNLNEILESKTVTKPTVYSSREDKETYIIDKYSKRIHLKKLKPSNLTIQNRISDAIVQNDIPELLTLIYHCAPDALNKGLNVPIDDRTPLHIAATLGNVSAVQLLIWAQANVNMCDQNNKAPIWYAKSANHMNCVRLLDAACDEIR</sequence>
<reference evidence="3 4" key="1">
    <citation type="submission" date="2016-04" db="EMBL/GenBank/DDBJ databases">
        <title>The genome of Intoshia linei affirms orthonectids as highly simplified spiralians.</title>
        <authorList>
            <person name="Mikhailov K.V."/>
            <person name="Slusarev G.S."/>
            <person name="Nikitin M.A."/>
            <person name="Logacheva M.D."/>
            <person name="Penin A."/>
            <person name="Aleoshin V."/>
            <person name="Panchin Y.V."/>
        </authorList>
    </citation>
    <scope>NUCLEOTIDE SEQUENCE [LARGE SCALE GENOMIC DNA]</scope>
    <source>
        <strain evidence="3">Intl2013</strain>
        <tissue evidence="3">Whole animal</tissue>
    </source>
</reference>
<comment type="caution">
    <text evidence="3">The sequence shown here is derived from an EMBL/GenBank/DDBJ whole genome shotgun (WGS) entry which is preliminary data.</text>
</comment>
<dbReference type="Proteomes" id="UP000078046">
    <property type="component" value="Unassembled WGS sequence"/>
</dbReference>
<accession>A0A177ARC6</accession>
<keyword evidence="2" id="KW-0040">ANK repeat</keyword>
<feature type="repeat" description="ANK" evidence="2">
    <location>
        <begin position="91"/>
        <end position="123"/>
    </location>
</feature>
<name>A0A177ARC6_9BILA</name>
<dbReference type="GO" id="GO:0005096">
    <property type="term" value="F:GTPase activator activity"/>
    <property type="evidence" value="ECO:0007669"/>
    <property type="project" value="TreeGrafter"/>
</dbReference>
<dbReference type="EMBL" id="LWCA01001758">
    <property type="protein sequence ID" value="OAF64549.1"/>
    <property type="molecule type" value="Genomic_DNA"/>
</dbReference>
<organism evidence="3 4">
    <name type="scientific">Intoshia linei</name>
    <dbReference type="NCBI Taxonomy" id="1819745"/>
    <lineage>
        <taxon>Eukaryota</taxon>
        <taxon>Metazoa</taxon>
        <taxon>Spiralia</taxon>
        <taxon>Lophotrochozoa</taxon>
        <taxon>Mesozoa</taxon>
        <taxon>Orthonectida</taxon>
        <taxon>Rhopaluridae</taxon>
        <taxon>Intoshia</taxon>
    </lineage>
</organism>
<evidence type="ECO:0000256" key="1">
    <source>
        <dbReference type="ARBA" id="ARBA00022771"/>
    </source>
</evidence>
<keyword evidence="4" id="KW-1185">Reference proteome</keyword>
<dbReference type="SUPFAM" id="SSF48403">
    <property type="entry name" value="Ankyrin repeat"/>
    <property type="match status" value="1"/>
</dbReference>
<dbReference type="InterPro" id="IPR051282">
    <property type="entry name" value="Arf-GAP_GTPase_ANK_PH"/>
</dbReference>
<keyword evidence="1" id="KW-0862">Zinc</keyword>
<evidence type="ECO:0000313" key="4">
    <source>
        <dbReference type="Proteomes" id="UP000078046"/>
    </source>
</evidence>
<dbReference type="GO" id="GO:0008270">
    <property type="term" value="F:zinc ion binding"/>
    <property type="evidence" value="ECO:0007669"/>
    <property type="project" value="UniProtKB-KW"/>
</dbReference>
<dbReference type="PANTHER" id="PTHR45819:SF5">
    <property type="entry name" value="CENTAURIN-GAMMA-1A"/>
    <property type="match status" value="1"/>
</dbReference>
<dbReference type="PROSITE" id="PS50088">
    <property type="entry name" value="ANK_REPEAT"/>
    <property type="match status" value="1"/>
</dbReference>
<dbReference type="Gene3D" id="1.25.40.20">
    <property type="entry name" value="Ankyrin repeat-containing domain"/>
    <property type="match status" value="1"/>
</dbReference>
<proteinExistence type="predicted"/>
<dbReference type="InterPro" id="IPR036770">
    <property type="entry name" value="Ankyrin_rpt-contain_sf"/>
</dbReference>
<keyword evidence="1" id="KW-0863">Zinc-finger</keyword>
<evidence type="ECO:0000313" key="3">
    <source>
        <dbReference type="EMBL" id="OAF64549.1"/>
    </source>
</evidence>